<dbReference type="InterPro" id="IPR006076">
    <property type="entry name" value="FAD-dep_OxRdtase"/>
</dbReference>
<dbReference type="SUPFAM" id="SSF51905">
    <property type="entry name" value="FAD/NAD(P)-binding domain"/>
    <property type="match status" value="1"/>
</dbReference>
<dbReference type="PANTHER" id="PTHR13847">
    <property type="entry name" value="SARCOSINE DEHYDROGENASE-RELATED"/>
    <property type="match status" value="1"/>
</dbReference>
<dbReference type="Gene3D" id="3.30.9.10">
    <property type="entry name" value="D-Amino Acid Oxidase, subunit A, domain 2"/>
    <property type="match status" value="1"/>
</dbReference>
<evidence type="ECO:0000313" key="3">
    <source>
        <dbReference type="EMBL" id="MFC3180107.1"/>
    </source>
</evidence>
<evidence type="ECO:0000259" key="2">
    <source>
        <dbReference type="Pfam" id="PF01266"/>
    </source>
</evidence>
<gene>
    <name evidence="3" type="ORF">ACFOGH_03815</name>
</gene>
<feature type="domain" description="FAD dependent oxidoreductase" evidence="2">
    <location>
        <begin position="5"/>
        <end position="333"/>
    </location>
</feature>
<proteinExistence type="predicted"/>
<dbReference type="PANTHER" id="PTHR13847:SF287">
    <property type="entry name" value="FAD-DEPENDENT OXIDOREDUCTASE DOMAIN-CONTAINING PROTEIN 1"/>
    <property type="match status" value="1"/>
</dbReference>
<dbReference type="Gene3D" id="3.50.50.60">
    <property type="entry name" value="FAD/NAD(P)-binding domain"/>
    <property type="match status" value="1"/>
</dbReference>
<sequence length="356" mass="36925">MPQSVLIIGAGIIGASLAFHLSRQGARVTVLEATAPASAASGRSFGWINASFYENPAHHHLRVEAISAHHRLATLLPEAAPNWQGTLWFEEQGAGFDRKAAELAALGYPATPITRAEIARLEPHLANPPAQALHIASEGAVDPAALTRVLLAASGAKVLTGIAAKSLIDSGGQITGARAPIGPFTADHTILAAGVASPALLAALGLDLPMLTRPGIMVYTKPVAWRINHILVTPDQEIRQDASGAILAPGIVNHQADASETITDPAAMAEATLHRLRARFNAPDLVLDRFALGFRPVPADGLPLIGAVQPGLSLAVMHSGVTLSALAGEALAAEIAGQGDHPLLADFRPARLLRAL</sequence>
<reference evidence="4" key="1">
    <citation type="journal article" date="2019" name="Int. J. Syst. Evol. Microbiol.">
        <title>The Global Catalogue of Microorganisms (GCM) 10K type strain sequencing project: providing services to taxonomists for standard genome sequencing and annotation.</title>
        <authorList>
            <consortium name="The Broad Institute Genomics Platform"/>
            <consortium name="The Broad Institute Genome Sequencing Center for Infectious Disease"/>
            <person name="Wu L."/>
            <person name="Ma J."/>
        </authorList>
    </citation>
    <scope>NUCLEOTIDE SEQUENCE [LARGE SCALE GENOMIC DNA]</scope>
    <source>
        <strain evidence="4">KCTC 52039</strain>
    </source>
</reference>
<dbReference type="RefSeq" id="WP_380071742.1">
    <property type="nucleotide sequence ID" value="NZ_JBHRTO010000001.1"/>
</dbReference>
<evidence type="ECO:0000256" key="1">
    <source>
        <dbReference type="ARBA" id="ARBA00023002"/>
    </source>
</evidence>
<dbReference type="InterPro" id="IPR036188">
    <property type="entry name" value="FAD/NAD-bd_sf"/>
</dbReference>
<dbReference type="EMBL" id="JBHRTO010000001">
    <property type="protein sequence ID" value="MFC3180107.1"/>
    <property type="molecule type" value="Genomic_DNA"/>
</dbReference>
<comment type="caution">
    <text evidence="3">The sequence shown here is derived from an EMBL/GenBank/DDBJ whole genome shotgun (WGS) entry which is preliminary data.</text>
</comment>
<dbReference type="GO" id="GO:0016491">
    <property type="term" value="F:oxidoreductase activity"/>
    <property type="evidence" value="ECO:0007669"/>
    <property type="project" value="UniProtKB-KW"/>
</dbReference>
<dbReference type="PRINTS" id="PR00420">
    <property type="entry name" value="RNGMNOXGNASE"/>
</dbReference>
<keyword evidence="1 3" id="KW-0560">Oxidoreductase</keyword>
<dbReference type="Pfam" id="PF01266">
    <property type="entry name" value="DAO"/>
    <property type="match status" value="1"/>
</dbReference>
<evidence type="ECO:0000313" key="4">
    <source>
        <dbReference type="Proteomes" id="UP001595547"/>
    </source>
</evidence>
<accession>A0ABV7IUD7</accession>
<organism evidence="3 4">
    <name type="scientific">Cypionkella sinensis</name>
    <dbReference type="NCBI Taxonomy" id="1756043"/>
    <lineage>
        <taxon>Bacteria</taxon>
        <taxon>Pseudomonadati</taxon>
        <taxon>Pseudomonadota</taxon>
        <taxon>Alphaproteobacteria</taxon>
        <taxon>Rhodobacterales</taxon>
        <taxon>Paracoccaceae</taxon>
        <taxon>Cypionkella</taxon>
    </lineage>
</organism>
<dbReference type="EC" id="1.-.-.-" evidence="3"/>
<dbReference type="Proteomes" id="UP001595547">
    <property type="component" value="Unassembled WGS sequence"/>
</dbReference>
<name>A0ABV7IUD7_9RHOB</name>
<keyword evidence="4" id="KW-1185">Reference proteome</keyword>
<protein>
    <submittedName>
        <fullName evidence="3">NAD(P)/FAD-dependent oxidoreductase</fullName>
        <ecNumber evidence="3">1.-.-.-</ecNumber>
    </submittedName>
</protein>